<dbReference type="KEGG" id="clz:BIU88_04760"/>
<dbReference type="Proteomes" id="UP000095185">
    <property type="component" value="Chromosome"/>
</dbReference>
<accession>A0A1D8CX63</accession>
<evidence type="ECO:0000313" key="2">
    <source>
        <dbReference type="EMBL" id="AOS83512.1"/>
    </source>
</evidence>
<protein>
    <submittedName>
        <fullName evidence="2">Uncharacterized protein</fullName>
    </submittedName>
</protein>
<feature type="transmembrane region" description="Helical" evidence="1">
    <location>
        <begin position="16"/>
        <end position="35"/>
    </location>
</feature>
<evidence type="ECO:0000313" key="3">
    <source>
        <dbReference type="Proteomes" id="UP000095185"/>
    </source>
</evidence>
<keyword evidence="1" id="KW-1133">Transmembrane helix</keyword>
<organism evidence="2 3">
    <name type="scientific">Chlorobaculum limnaeum</name>
    <dbReference type="NCBI Taxonomy" id="274537"/>
    <lineage>
        <taxon>Bacteria</taxon>
        <taxon>Pseudomonadati</taxon>
        <taxon>Chlorobiota</taxon>
        <taxon>Chlorobiia</taxon>
        <taxon>Chlorobiales</taxon>
        <taxon>Chlorobiaceae</taxon>
        <taxon>Chlorobaculum</taxon>
    </lineage>
</organism>
<dbReference type="STRING" id="274537.BIU88_04760"/>
<gene>
    <name evidence="2" type="ORF">BIU88_04760</name>
</gene>
<sequence>MGFCRGGFHAGSAERLLGIFLGIVSFVCGAFGSIARQALGAPRGRLDNLAVSPGMTNGSVEAPVLCSSIGKGRA</sequence>
<keyword evidence="3" id="KW-1185">Reference proteome</keyword>
<dbReference type="EMBL" id="CP017305">
    <property type="protein sequence ID" value="AOS83512.1"/>
    <property type="molecule type" value="Genomic_DNA"/>
</dbReference>
<name>A0A1D8CX63_CHLLM</name>
<keyword evidence="1" id="KW-0472">Membrane</keyword>
<evidence type="ECO:0000256" key="1">
    <source>
        <dbReference type="SAM" id="Phobius"/>
    </source>
</evidence>
<keyword evidence="1" id="KW-0812">Transmembrane</keyword>
<reference evidence="2" key="1">
    <citation type="submission" date="2016-09" db="EMBL/GenBank/DDBJ databases">
        <title>Genome sequence of Chlorobaculum limnaeum.</title>
        <authorList>
            <person name="Liu Z."/>
            <person name="Tank M."/>
            <person name="Bryant D.A."/>
        </authorList>
    </citation>
    <scope>NUCLEOTIDE SEQUENCE [LARGE SCALE GENOMIC DNA]</scope>
    <source>
        <strain evidence="2">DSM 1677</strain>
    </source>
</reference>
<proteinExistence type="predicted"/>
<dbReference type="AlphaFoldDB" id="A0A1D8CX63"/>